<proteinExistence type="inferred from homology"/>
<dbReference type="GO" id="GO:0000270">
    <property type="term" value="P:peptidoglycan metabolic process"/>
    <property type="evidence" value="ECO:0007669"/>
    <property type="project" value="TreeGrafter"/>
</dbReference>
<dbReference type="GO" id="GO:0004185">
    <property type="term" value="F:serine-type carboxypeptidase activity"/>
    <property type="evidence" value="ECO:0007669"/>
    <property type="project" value="InterPro"/>
</dbReference>
<dbReference type="PRINTS" id="PR00922">
    <property type="entry name" value="DADACBPTASE3"/>
</dbReference>
<dbReference type="SUPFAM" id="SSF56601">
    <property type="entry name" value="beta-lactamase/transpeptidase-like"/>
    <property type="match status" value="1"/>
</dbReference>
<dbReference type="InterPro" id="IPR012338">
    <property type="entry name" value="Beta-lactam/transpept-like"/>
</dbReference>
<dbReference type="EMBL" id="NRQW01000385">
    <property type="protein sequence ID" value="PLZ87732.1"/>
    <property type="molecule type" value="Genomic_DNA"/>
</dbReference>
<evidence type="ECO:0000313" key="3">
    <source>
        <dbReference type="EMBL" id="PLZ87732.1"/>
    </source>
</evidence>
<name>A0A2N6K0S2_FISMU</name>
<protein>
    <submittedName>
        <fullName evidence="3">D-alanyl-D-alanine carboxypeptidase/D-alanyl-D-alanine-endopeptidase</fullName>
    </submittedName>
</protein>
<dbReference type="GO" id="GO:0006508">
    <property type="term" value="P:proteolysis"/>
    <property type="evidence" value="ECO:0007669"/>
    <property type="project" value="InterPro"/>
</dbReference>
<evidence type="ECO:0000256" key="2">
    <source>
        <dbReference type="ARBA" id="ARBA00022801"/>
    </source>
</evidence>
<accession>A0A2N6K0S2</accession>
<keyword evidence="3" id="KW-0645">Protease</keyword>
<dbReference type="AlphaFoldDB" id="A0A2N6K0S2"/>
<evidence type="ECO:0000313" key="4">
    <source>
        <dbReference type="Proteomes" id="UP000235036"/>
    </source>
</evidence>
<evidence type="ECO:0000256" key="1">
    <source>
        <dbReference type="ARBA" id="ARBA00006096"/>
    </source>
</evidence>
<comment type="similarity">
    <text evidence="1">Belongs to the peptidase S13 family.</text>
</comment>
<dbReference type="Pfam" id="PF02113">
    <property type="entry name" value="Peptidase_S13"/>
    <property type="match status" value="1"/>
</dbReference>
<gene>
    <name evidence="3" type="primary">dacB</name>
    <name evidence="3" type="ORF">CEN44_16880</name>
</gene>
<dbReference type="PANTHER" id="PTHR30023:SF0">
    <property type="entry name" value="PENICILLIN-SENSITIVE CARBOXYPEPTIDASE A"/>
    <property type="match status" value="1"/>
</dbReference>
<dbReference type="PANTHER" id="PTHR30023">
    <property type="entry name" value="D-ALANYL-D-ALANINE CARBOXYPEPTIDASE"/>
    <property type="match status" value="1"/>
</dbReference>
<dbReference type="Gene3D" id="3.50.80.20">
    <property type="entry name" value="D-Ala-D-Ala carboxypeptidase C, peptidase S13"/>
    <property type="match status" value="1"/>
</dbReference>
<keyword evidence="4" id="KW-1185">Reference proteome</keyword>
<keyword evidence="2" id="KW-0378">Hydrolase</keyword>
<dbReference type="RefSeq" id="WP_016868224.1">
    <property type="nucleotide sequence ID" value="NZ_CAWNVR010000494.1"/>
</dbReference>
<reference evidence="3 4" key="1">
    <citation type="submission" date="2017-08" db="EMBL/GenBank/DDBJ databases">
        <title>Genomes of Fischerella (Mastigocladus) sp. strains.</title>
        <authorList>
            <person name="Miller S.R."/>
        </authorList>
    </citation>
    <scope>NUCLEOTIDE SEQUENCE [LARGE SCALE GENOMIC DNA]</scope>
    <source>
        <strain evidence="3 4">CCMEE 5323</strain>
    </source>
</reference>
<keyword evidence="3" id="KW-0121">Carboxypeptidase</keyword>
<dbReference type="Proteomes" id="UP000235036">
    <property type="component" value="Unassembled WGS sequence"/>
</dbReference>
<dbReference type="Gene3D" id="3.40.710.10">
    <property type="entry name" value="DD-peptidase/beta-lactamase superfamily"/>
    <property type="match status" value="2"/>
</dbReference>
<comment type="caution">
    <text evidence="3">The sequence shown here is derived from an EMBL/GenBank/DDBJ whole genome shotgun (WGS) entry which is preliminary data.</text>
</comment>
<dbReference type="NCBIfam" id="TIGR00666">
    <property type="entry name" value="PBP4"/>
    <property type="match status" value="1"/>
</dbReference>
<organism evidence="3 4">
    <name type="scientific">Fischerella muscicola CCMEE 5323</name>
    <dbReference type="NCBI Taxonomy" id="2019572"/>
    <lineage>
        <taxon>Bacteria</taxon>
        <taxon>Bacillati</taxon>
        <taxon>Cyanobacteriota</taxon>
        <taxon>Cyanophyceae</taxon>
        <taxon>Nostocales</taxon>
        <taxon>Hapalosiphonaceae</taxon>
        <taxon>Fischerella</taxon>
    </lineage>
</organism>
<dbReference type="InterPro" id="IPR000667">
    <property type="entry name" value="Peptidase_S13"/>
</dbReference>
<sequence length="488" mass="53427">MPQKSSCIFLLLFFSIHISIHIGINQQPVKAQTPTPTAPICPAQLKTTIDAVTNRPLFSRVRWGILIQNLGSNQTLYSQDAQKYFTPASNTKLLTTAAALLQLGENYRFRTSIYRGSNNFFYVVGRGDPSLTDAQLRVLAKQLKQKGINQIQQLVVDDRYIRGELVPSSWQWEDIYSDYGAPVGSVILNQNTFSFNLLPQTLGKPALISWTDANEAKQWRVINQSVTTAQNQPISINVTRELSGNVLRIQGQLAANSQPYLVTLPVVDPNYYFLRRFRSALAAEKITLGRTSVGIYANNQQEVAAVLSPPLSQLLVEINQNSNNLYAEALLRALAIKKTPLPNQATADAALEVLKTTLTQMEVNSSSYALVDGSGLSRKNLISPEALVQTLQAMAQSPQAAVFRASLPVAGVSGTLKNRFQNTPAAGIVQAKTGTLTGAISLSGYINPPKYAPLVFSIIVNQTEQPASIVRKAMDEIVVSLAQLQRCQ</sequence>